<evidence type="ECO:0000313" key="1">
    <source>
        <dbReference type="EMBL" id="KAK8897846.1"/>
    </source>
</evidence>
<dbReference type="EMBL" id="JAPFFF010000001">
    <property type="protein sequence ID" value="KAK8897846.1"/>
    <property type="molecule type" value="Genomic_DNA"/>
</dbReference>
<comment type="caution">
    <text evidence="1">The sequence shown here is derived from an EMBL/GenBank/DDBJ whole genome shotgun (WGS) entry which is preliminary data.</text>
</comment>
<accession>A0ABR2L494</accession>
<dbReference type="Proteomes" id="UP001470230">
    <property type="component" value="Unassembled WGS sequence"/>
</dbReference>
<organism evidence="1 2">
    <name type="scientific">Tritrichomonas musculus</name>
    <dbReference type="NCBI Taxonomy" id="1915356"/>
    <lineage>
        <taxon>Eukaryota</taxon>
        <taxon>Metamonada</taxon>
        <taxon>Parabasalia</taxon>
        <taxon>Tritrichomonadida</taxon>
        <taxon>Tritrichomonadidae</taxon>
        <taxon>Tritrichomonas</taxon>
    </lineage>
</organism>
<gene>
    <name evidence="1" type="ORF">M9Y10_000074</name>
</gene>
<name>A0ABR2L494_9EUKA</name>
<sequence>MSIKRKQEVSKNLVKNAIVDQLLASEQASLNIDTLLKGVQKHELLKLIDAESGIRFKLASSQNTSIDWEED</sequence>
<evidence type="ECO:0000313" key="2">
    <source>
        <dbReference type="Proteomes" id="UP001470230"/>
    </source>
</evidence>
<protein>
    <submittedName>
        <fullName evidence="1">Uncharacterized protein</fullName>
    </submittedName>
</protein>
<reference evidence="1 2" key="1">
    <citation type="submission" date="2024-04" db="EMBL/GenBank/DDBJ databases">
        <title>Tritrichomonas musculus Genome.</title>
        <authorList>
            <person name="Alves-Ferreira E."/>
            <person name="Grigg M."/>
            <person name="Lorenzi H."/>
            <person name="Galac M."/>
        </authorList>
    </citation>
    <scope>NUCLEOTIDE SEQUENCE [LARGE SCALE GENOMIC DNA]</scope>
    <source>
        <strain evidence="1 2">EAF2021</strain>
    </source>
</reference>
<proteinExistence type="predicted"/>
<keyword evidence="2" id="KW-1185">Reference proteome</keyword>